<dbReference type="AlphaFoldDB" id="A0A0A9AFG9"/>
<reference evidence="1" key="2">
    <citation type="journal article" date="2015" name="Data Brief">
        <title>Shoot transcriptome of the giant reed, Arundo donax.</title>
        <authorList>
            <person name="Barrero R.A."/>
            <person name="Guerrero F.D."/>
            <person name="Moolhuijzen P."/>
            <person name="Goolsby J.A."/>
            <person name="Tidwell J."/>
            <person name="Bellgard S.E."/>
            <person name="Bellgard M.I."/>
        </authorList>
    </citation>
    <scope>NUCLEOTIDE SEQUENCE</scope>
    <source>
        <tissue evidence="1">Shoot tissue taken approximately 20 cm above the soil surface</tissue>
    </source>
</reference>
<proteinExistence type="predicted"/>
<dbReference type="EMBL" id="GBRH01247461">
    <property type="protein sequence ID" value="JAD50434.1"/>
    <property type="molecule type" value="Transcribed_RNA"/>
</dbReference>
<sequence length="33" mass="3773">MEPVAKRCRLVEALLASVVDRSSRLAWYRLLAV</sequence>
<organism evidence="1">
    <name type="scientific">Arundo donax</name>
    <name type="common">Giant reed</name>
    <name type="synonym">Donax arundinaceus</name>
    <dbReference type="NCBI Taxonomy" id="35708"/>
    <lineage>
        <taxon>Eukaryota</taxon>
        <taxon>Viridiplantae</taxon>
        <taxon>Streptophyta</taxon>
        <taxon>Embryophyta</taxon>
        <taxon>Tracheophyta</taxon>
        <taxon>Spermatophyta</taxon>
        <taxon>Magnoliopsida</taxon>
        <taxon>Liliopsida</taxon>
        <taxon>Poales</taxon>
        <taxon>Poaceae</taxon>
        <taxon>PACMAD clade</taxon>
        <taxon>Arundinoideae</taxon>
        <taxon>Arundineae</taxon>
        <taxon>Arundo</taxon>
    </lineage>
</organism>
<accession>A0A0A9AFG9</accession>
<protein>
    <submittedName>
        <fullName evidence="1">Uncharacterized protein</fullName>
    </submittedName>
</protein>
<evidence type="ECO:0000313" key="1">
    <source>
        <dbReference type="EMBL" id="JAD50434.1"/>
    </source>
</evidence>
<reference evidence="1" key="1">
    <citation type="submission" date="2014-09" db="EMBL/GenBank/DDBJ databases">
        <authorList>
            <person name="Magalhaes I.L.F."/>
            <person name="Oliveira U."/>
            <person name="Santos F.R."/>
            <person name="Vidigal T.H.D.A."/>
            <person name="Brescovit A.D."/>
            <person name="Santos A.J."/>
        </authorList>
    </citation>
    <scope>NUCLEOTIDE SEQUENCE</scope>
    <source>
        <tissue evidence="1">Shoot tissue taken approximately 20 cm above the soil surface</tissue>
    </source>
</reference>
<name>A0A0A9AFG9_ARUDO</name>